<proteinExistence type="predicted"/>
<sequence length="50" mass="5734">MFESALSARMRVRLGTNNGSLESATSRVSWQTWYQSTKFKCPRVSMKSCQ</sequence>
<evidence type="ECO:0000313" key="1">
    <source>
        <dbReference type="EMBL" id="WMV46521.1"/>
    </source>
</evidence>
<gene>
    <name evidence="1" type="ORF">MTR67_039906</name>
</gene>
<keyword evidence="2" id="KW-1185">Reference proteome</keyword>
<dbReference type="AlphaFoldDB" id="A0AAF0UJ42"/>
<reference evidence="1" key="1">
    <citation type="submission" date="2023-08" db="EMBL/GenBank/DDBJ databases">
        <title>A de novo genome assembly of Solanum verrucosum Schlechtendal, a Mexican diploid species geographically isolated from the other diploid A-genome species in potato relatives.</title>
        <authorList>
            <person name="Hosaka K."/>
        </authorList>
    </citation>
    <scope>NUCLEOTIDE SEQUENCE</scope>
    <source>
        <tissue evidence="1">Young leaves</tissue>
    </source>
</reference>
<protein>
    <submittedName>
        <fullName evidence="1">Uncharacterized protein</fullName>
    </submittedName>
</protein>
<dbReference type="EMBL" id="CP133620">
    <property type="protein sequence ID" value="WMV46521.1"/>
    <property type="molecule type" value="Genomic_DNA"/>
</dbReference>
<organism evidence="1 2">
    <name type="scientific">Solanum verrucosum</name>
    <dbReference type="NCBI Taxonomy" id="315347"/>
    <lineage>
        <taxon>Eukaryota</taxon>
        <taxon>Viridiplantae</taxon>
        <taxon>Streptophyta</taxon>
        <taxon>Embryophyta</taxon>
        <taxon>Tracheophyta</taxon>
        <taxon>Spermatophyta</taxon>
        <taxon>Magnoliopsida</taxon>
        <taxon>eudicotyledons</taxon>
        <taxon>Gunneridae</taxon>
        <taxon>Pentapetalae</taxon>
        <taxon>asterids</taxon>
        <taxon>lamiids</taxon>
        <taxon>Solanales</taxon>
        <taxon>Solanaceae</taxon>
        <taxon>Solanoideae</taxon>
        <taxon>Solaneae</taxon>
        <taxon>Solanum</taxon>
    </lineage>
</organism>
<name>A0AAF0UJ42_SOLVR</name>
<accession>A0AAF0UJ42</accession>
<evidence type="ECO:0000313" key="2">
    <source>
        <dbReference type="Proteomes" id="UP001234989"/>
    </source>
</evidence>
<dbReference type="Proteomes" id="UP001234989">
    <property type="component" value="Chromosome 9"/>
</dbReference>